<evidence type="ECO:0000259" key="4">
    <source>
        <dbReference type="PROSITE" id="PS50106"/>
    </source>
</evidence>
<evidence type="ECO:0000256" key="1">
    <source>
        <dbReference type="ARBA" id="ARBA00004370"/>
    </source>
</evidence>
<comment type="subcellular location">
    <subcellularLocation>
        <location evidence="1">Membrane</location>
    </subcellularLocation>
</comment>
<dbReference type="SMART" id="SM00228">
    <property type="entry name" value="PDZ"/>
    <property type="match status" value="2"/>
</dbReference>
<dbReference type="EMBL" id="QNGE01000208">
    <property type="protein sequence ID" value="KAA3681400.1"/>
    <property type="molecule type" value="Genomic_DNA"/>
</dbReference>
<dbReference type="GO" id="GO:0098839">
    <property type="term" value="C:postsynaptic density membrane"/>
    <property type="evidence" value="ECO:0007669"/>
    <property type="project" value="TreeGrafter"/>
</dbReference>
<name>A0A5J4P1U0_9TREM</name>
<dbReference type="GO" id="GO:0043005">
    <property type="term" value="C:neuron projection"/>
    <property type="evidence" value="ECO:0007669"/>
    <property type="project" value="TreeGrafter"/>
</dbReference>
<feature type="domain" description="PDZ" evidence="4">
    <location>
        <begin position="241"/>
        <end position="315"/>
    </location>
</feature>
<dbReference type="AlphaFoldDB" id="A0A5J4P1U0"/>
<evidence type="ECO:0000313" key="6">
    <source>
        <dbReference type="Proteomes" id="UP000324629"/>
    </source>
</evidence>
<feature type="region of interest" description="Disordered" evidence="3">
    <location>
        <begin position="72"/>
        <end position="166"/>
    </location>
</feature>
<dbReference type="PANTHER" id="PTHR23119">
    <property type="entry name" value="DISCS LARGE"/>
    <property type="match status" value="1"/>
</dbReference>
<feature type="compositionally biased region" description="Polar residues" evidence="3">
    <location>
        <begin position="80"/>
        <end position="123"/>
    </location>
</feature>
<proteinExistence type="predicted"/>
<dbReference type="Gene3D" id="2.30.42.10">
    <property type="match status" value="2"/>
</dbReference>
<dbReference type="GO" id="GO:0007268">
    <property type="term" value="P:chemical synaptic transmission"/>
    <property type="evidence" value="ECO:0007669"/>
    <property type="project" value="TreeGrafter"/>
</dbReference>
<organism evidence="5 6">
    <name type="scientific">Paragonimus westermani</name>
    <dbReference type="NCBI Taxonomy" id="34504"/>
    <lineage>
        <taxon>Eukaryota</taxon>
        <taxon>Metazoa</taxon>
        <taxon>Spiralia</taxon>
        <taxon>Lophotrochozoa</taxon>
        <taxon>Platyhelminthes</taxon>
        <taxon>Trematoda</taxon>
        <taxon>Digenea</taxon>
        <taxon>Plagiorchiida</taxon>
        <taxon>Troglotremata</taxon>
        <taxon>Troglotrematidae</taxon>
        <taxon>Paragonimus</taxon>
    </lineage>
</organism>
<evidence type="ECO:0000313" key="5">
    <source>
        <dbReference type="EMBL" id="KAA3681400.1"/>
    </source>
</evidence>
<dbReference type="SUPFAM" id="SSF50156">
    <property type="entry name" value="PDZ domain-like"/>
    <property type="match status" value="2"/>
</dbReference>
<sequence length="344" mass="37118">MLTHVSSILPKRTLFQLTPGGVAETDGRIGIGDRIVQVNETSLVEVSHEHAVEALKHAGEQVRLILVKQSAGPPLPTLRAHTTISEPETPQTTPMTDSLDISTSPAGSQTAVKSLPRNESVSKLATHRRHSAPFSPTPRITEPEVRSPRDGQEESGEEESRQQRAKEDINPSCFVFKGQELLEAQMAGIIDYAAAASVADLVTRWPKARLVTLHRSVKPAATSSTIRPSRGKPRHRSYSVRGSLGLNIVGGDGSEATFVSQVHPDRPAGLSNRVFVGDRVLAVNGIDVAEHGHERAASALRNAPDRVDLVLVYCPKGKLCHHITISHVGLRLVVVPVMLFSLAV</sequence>
<dbReference type="Proteomes" id="UP000324629">
    <property type="component" value="Unassembled WGS sequence"/>
</dbReference>
<keyword evidence="2" id="KW-0472">Membrane</keyword>
<dbReference type="InterPro" id="IPR050614">
    <property type="entry name" value="Synaptic_Scaffolding_LAP-MAGUK"/>
</dbReference>
<comment type="caution">
    <text evidence="5">The sequence shown here is derived from an EMBL/GenBank/DDBJ whole genome shotgun (WGS) entry which is preliminary data.</text>
</comment>
<dbReference type="InterPro" id="IPR036034">
    <property type="entry name" value="PDZ_sf"/>
</dbReference>
<dbReference type="GO" id="GO:0031594">
    <property type="term" value="C:neuromuscular junction"/>
    <property type="evidence" value="ECO:0007669"/>
    <property type="project" value="TreeGrafter"/>
</dbReference>
<gene>
    <name evidence="5" type="ORF">DEA37_0002534</name>
</gene>
<dbReference type="GO" id="GO:0099072">
    <property type="term" value="P:regulation of postsynaptic membrane neurotransmitter receptor levels"/>
    <property type="evidence" value="ECO:0007669"/>
    <property type="project" value="TreeGrafter"/>
</dbReference>
<dbReference type="GO" id="GO:0098609">
    <property type="term" value="P:cell-cell adhesion"/>
    <property type="evidence" value="ECO:0007669"/>
    <property type="project" value="TreeGrafter"/>
</dbReference>
<dbReference type="GO" id="GO:0016323">
    <property type="term" value="C:basolateral plasma membrane"/>
    <property type="evidence" value="ECO:0007669"/>
    <property type="project" value="TreeGrafter"/>
</dbReference>
<dbReference type="GO" id="GO:0045197">
    <property type="term" value="P:establishment or maintenance of epithelial cell apical/basal polarity"/>
    <property type="evidence" value="ECO:0007669"/>
    <property type="project" value="TreeGrafter"/>
</dbReference>
<dbReference type="GO" id="GO:0097120">
    <property type="term" value="P:receptor localization to synapse"/>
    <property type="evidence" value="ECO:0007669"/>
    <property type="project" value="TreeGrafter"/>
</dbReference>
<feature type="domain" description="PDZ" evidence="4">
    <location>
        <begin position="16"/>
        <end position="70"/>
    </location>
</feature>
<dbReference type="InterPro" id="IPR001478">
    <property type="entry name" value="PDZ"/>
</dbReference>
<dbReference type="GO" id="GO:0043113">
    <property type="term" value="P:receptor clustering"/>
    <property type="evidence" value="ECO:0007669"/>
    <property type="project" value="TreeGrafter"/>
</dbReference>
<dbReference type="Pfam" id="PF00595">
    <property type="entry name" value="PDZ"/>
    <property type="match status" value="2"/>
</dbReference>
<evidence type="ECO:0000256" key="2">
    <source>
        <dbReference type="ARBA" id="ARBA00023136"/>
    </source>
</evidence>
<feature type="compositionally biased region" description="Basic and acidic residues" evidence="3">
    <location>
        <begin position="141"/>
        <end position="166"/>
    </location>
</feature>
<evidence type="ECO:0000256" key="3">
    <source>
        <dbReference type="SAM" id="MobiDB-lite"/>
    </source>
</evidence>
<reference evidence="5 6" key="1">
    <citation type="journal article" date="2019" name="Gigascience">
        <title>Whole-genome sequence of the oriental lung fluke Paragonimus westermani.</title>
        <authorList>
            <person name="Oey H."/>
            <person name="Zakrzewski M."/>
            <person name="Narain K."/>
            <person name="Devi K.R."/>
            <person name="Agatsuma T."/>
            <person name="Nawaratna S."/>
            <person name="Gobert G.N."/>
            <person name="Jones M.K."/>
            <person name="Ragan M.A."/>
            <person name="McManus D.P."/>
            <person name="Krause L."/>
        </authorList>
    </citation>
    <scope>NUCLEOTIDE SEQUENCE [LARGE SCALE GENOMIC DNA]</scope>
    <source>
        <strain evidence="5 6">IND2009</strain>
    </source>
</reference>
<accession>A0A5J4P1U0</accession>
<dbReference type="PROSITE" id="PS50106">
    <property type="entry name" value="PDZ"/>
    <property type="match status" value="2"/>
</dbReference>
<dbReference type="PANTHER" id="PTHR23119:SF51">
    <property type="entry name" value="DISKS LARGE 1 TUMOR SUPPRESSOR PROTEIN"/>
    <property type="match status" value="1"/>
</dbReference>
<keyword evidence="6" id="KW-1185">Reference proteome</keyword>
<protein>
    <recommendedName>
        <fullName evidence="4">PDZ domain-containing protein</fullName>
    </recommendedName>
</protein>
<dbReference type="GO" id="GO:0019901">
    <property type="term" value="F:protein kinase binding"/>
    <property type="evidence" value="ECO:0007669"/>
    <property type="project" value="TreeGrafter"/>
</dbReference>